<keyword evidence="2 5" id="KW-0378">Hydrolase</keyword>
<reference evidence="7 8" key="1">
    <citation type="submission" date="2019-08" db="EMBL/GenBank/DDBJ databases">
        <title>Deep-cultivation of Planctomycetes and their phenomic and genomic characterization uncovers novel biology.</title>
        <authorList>
            <person name="Wiegand S."/>
            <person name="Jogler M."/>
            <person name="Boedeker C."/>
            <person name="Pinto D."/>
            <person name="Vollmers J."/>
            <person name="Rivas-Marin E."/>
            <person name="Kohn T."/>
            <person name="Peeters S.H."/>
            <person name="Heuer A."/>
            <person name="Rast P."/>
            <person name="Oberbeckmann S."/>
            <person name="Bunk B."/>
            <person name="Jeske O."/>
            <person name="Meyerdierks A."/>
            <person name="Storesund J.E."/>
            <person name="Kallscheuer N."/>
            <person name="Luecker S."/>
            <person name="Lage O.M."/>
            <person name="Pohl T."/>
            <person name="Merkel B.J."/>
            <person name="Hornburger P."/>
            <person name="Mueller R.-W."/>
            <person name="Bruemmer F."/>
            <person name="Labrenz M."/>
            <person name="Spormann A.M."/>
            <person name="Op Den Camp H."/>
            <person name="Overmann J."/>
            <person name="Amann R."/>
            <person name="Jetten M.S.M."/>
            <person name="Mascher T."/>
            <person name="Medema M.H."/>
            <person name="Devos D.P."/>
            <person name="Kaster A.-K."/>
            <person name="Ovreas L."/>
            <person name="Rohde M."/>
            <person name="Galperin M.Y."/>
            <person name="Jogler C."/>
        </authorList>
    </citation>
    <scope>NUCLEOTIDE SEQUENCE [LARGE SCALE GENOMIC DNA]</scope>
    <source>
        <strain evidence="7 8">LF1</strain>
    </source>
</reference>
<keyword evidence="3 5" id="KW-0326">Glycosidase</keyword>
<dbReference type="CDD" id="cd18619">
    <property type="entry name" value="GH43_CoXyl43_like"/>
    <property type="match status" value="1"/>
</dbReference>
<comment type="similarity">
    <text evidence="1 5">Belongs to the glycosyl hydrolase 43 family.</text>
</comment>
<sequence length="356" mass="40006" precursor="true">MHQSFSPVFLALAFTAQVAIAQDNRPEHDDTFFAKPLVEHIYTADPSAHVFGDRLYIYPSHDIDTEKSKGSADDGAHFDMKDYHVLSMDKVGGETVDHGAALKLEDIPWAKQQLWAPDAAEKNGKYYLYFPAKDKDGVFRIGVAQSDKPEGPFKPQPTPMDGSFSIDPAVYRADNGDYYMYFGGIWGGQLERWAGGSYSQTGVVLSPTDTALAPKVVKLSEDMLSFEGEVQDVQLLDENGNPLLNGDNDRRFFEAAWLHKYQDTYYLSYSTGDTHKIVYATGDNPLGPFTYQGVVLEPVIGWTNHHSITKFQGKWYLFYHDCRLSEGKTHLRTVKMTELHHQPDGSILTVDTRSTE</sequence>
<dbReference type="EMBL" id="VRLW01000001">
    <property type="protein sequence ID" value="KAA1260035.1"/>
    <property type="molecule type" value="Genomic_DNA"/>
</dbReference>
<accession>A0A5B1CJC8</accession>
<evidence type="ECO:0000313" key="7">
    <source>
        <dbReference type="EMBL" id="KAA1260035.1"/>
    </source>
</evidence>
<evidence type="ECO:0000256" key="4">
    <source>
        <dbReference type="PIRSR" id="PIRSR606710-2"/>
    </source>
</evidence>
<dbReference type="GO" id="GO:0004553">
    <property type="term" value="F:hydrolase activity, hydrolyzing O-glycosyl compounds"/>
    <property type="evidence" value="ECO:0007669"/>
    <property type="project" value="InterPro"/>
</dbReference>
<keyword evidence="8" id="KW-1185">Reference proteome</keyword>
<keyword evidence="6" id="KW-0732">Signal</keyword>
<dbReference type="PANTHER" id="PTHR43772:SF5">
    <property type="entry name" value="BETA-1,4-XYLOSIDASE (EUROFUNG)"/>
    <property type="match status" value="1"/>
</dbReference>
<evidence type="ECO:0000256" key="6">
    <source>
        <dbReference type="SAM" id="SignalP"/>
    </source>
</evidence>
<name>A0A5B1CJC8_9BACT</name>
<dbReference type="PANTHER" id="PTHR43772">
    <property type="entry name" value="ENDO-1,4-BETA-XYLANASE"/>
    <property type="match status" value="1"/>
</dbReference>
<dbReference type="InterPro" id="IPR006710">
    <property type="entry name" value="Glyco_hydro_43"/>
</dbReference>
<dbReference type="InterPro" id="IPR052176">
    <property type="entry name" value="Glycosyl_Hydrlase_43_Enz"/>
</dbReference>
<evidence type="ECO:0000256" key="2">
    <source>
        <dbReference type="ARBA" id="ARBA00022801"/>
    </source>
</evidence>
<gene>
    <name evidence="7" type="primary">xsa</name>
    <name evidence="7" type="ORF">LF1_25730</name>
</gene>
<dbReference type="InterPro" id="IPR023296">
    <property type="entry name" value="Glyco_hydro_beta-prop_sf"/>
</dbReference>
<organism evidence="7 8">
    <name type="scientific">Rubripirellula obstinata</name>
    <dbReference type="NCBI Taxonomy" id="406547"/>
    <lineage>
        <taxon>Bacteria</taxon>
        <taxon>Pseudomonadati</taxon>
        <taxon>Planctomycetota</taxon>
        <taxon>Planctomycetia</taxon>
        <taxon>Pirellulales</taxon>
        <taxon>Pirellulaceae</taxon>
        <taxon>Rubripirellula</taxon>
    </lineage>
</organism>
<evidence type="ECO:0000313" key="8">
    <source>
        <dbReference type="Proteomes" id="UP000322699"/>
    </source>
</evidence>
<dbReference type="SUPFAM" id="SSF75005">
    <property type="entry name" value="Arabinanase/levansucrase/invertase"/>
    <property type="match status" value="1"/>
</dbReference>
<dbReference type="AlphaFoldDB" id="A0A5B1CJC8"/>
<feature type="chain" id="PRO_5022878843" evidence="6">
    <location>
        <begin position="22"/>
        <end position="356"/>
    </location>
</feature>
<dbReference type="Pfam" id="PF04616">
    <property type="entry name" value="Glyco_hydro_43"/>
    <property type="match status" value="1"/>
</dbReference>
<feature type="site" description="Important for catalytic activity, responsible for pKa modulation of the active site Glu and correct orientation of both the proton donor and substrate" evidence="4">
    <location>
        <position position="167"/>
    </location>
</feature>
<evidence type="ECO:0000256" key="3">
    <source>
        <dbReference type="ARBA" id="ARBA00023295"/>
    </source>
</evidence>
<dbReference type="GO" id="GO:0005975">
    <property type="term" value="P:carbohydrate metabolic process"/>
    <property type="evidence" value="ECO:0007669"/>
    <property type="project" value="InterPro"/>
</dbReference>
<feature type="signal peptide" evidence="6">
    <location>
        <begin position="1"/>
        <end position="21"/>
    </location>
</feature>
<proteinExistence type="inferred from homology"/>
<dbReference type="RefSeq" id="WP_200836764.1">
    <property type="nucleotide sequence ID" value="NZ_LWSK01000131.1"/>
</dbReference>
<protein>
    <submittedName>
        <fullName evidence="7">Xylosidase/arabinosidase</fullName>
    </submittedName>
</protein>
<evidence type="ECO:0000256" key="1">
    <source>
        <dbReference type="ARBA" id="ARBA00009865"/>
    </source>
</evidence>
<evidence type="ECO:0000256" key="5">
    <source>
        <dbReference type="RuleBase" id="RU361187"/>
    </source>
</evidence>
<dbReference type="Gene3D" id="2.115.10.20">
    <property type="entry name" value="Glycosyl hydrolase domain, family 43"/>
    <property type="match status" value="1"/>
</dbReference>
<comment type="caution">
    <text evidence="7">The sequence shown here is derived from an EMBL/GenBank/DDBJ whole genome shotgun (WGS) entry which is preliminary data.</text>
</comment>
<dbReference type="Proteomes" id="UP000322699">
    <property type="component" value="Unassembled WGS sequence"/>
</dbReference>